<accession>A0A662ZYE6</accession>
<evidence type="ECO:0000256" key="4">
    <source>
        <dbReference type="ARBA" id="ARBA00022692"/>
    </source>
</evidence>
<organism evidence="9 10">
    <name type="scientific">Phocaeicola vulgatus</name>
    <name type="common">Bacteroides vulgatus</name>
    <dbReference type="NCBI Taxonomy" id="821"/>
    <lineage>
        <taxon>Bacteria</taxon>
        <taxon>Pseudomonadati</taxon>
        <taxon>Bacteroidota</taxon>
        <taxon>Bacteroidia</taxon>
        <taxon>Bacteroidales</taxon>
        <taxon>Bacteroidaceae</taxon>
        <taxon>Phocaeicola</taxon>
    </lineage>
</organism>
<dbReference type="RefSeq" id="WP_143888289.1">
    <property type="nucleotide sequence ID" value="NZ_RWHZ01000039.1"/>
</dbReference>
<dbReference type="PANTHER" id="PTHR40074:SF2">
    <property type="entry name" value="O-ACETYLTRANSFERASE WECH"/>
    <property type="match status" value="1"/>
</dbReference>
<keyword evidence="5 7" id="KW-1133">Transmembrane helix</keyword>
<comment type="similarity">
    <text evidence="2">Belongs to the acyltransferase 3 family.</text>
</comment>
<dbReference type="PANTHER" id="PTHR40074">
    <property type="entry name" value="O-ACETYLTRANSFERASE WECH"/>
    <property type="match status" value="1"/>
</dbReference>
<dbReference type="GO" id="GO:0016413">
    <property type="term" value="F:O-acetyltransferase activity"/>
    <property type="evidence" value="ECO:0007669"/>
    <property type="project" value="TreeGrafter"/>
</dbReference>
<keyword evidence="9" id="KW-0012">Acyltransferase</keyword>
<gene>
    <name evidence="9" type="ORF">EH214_02839</name>
</gene>
<dbReference type="Pfam" id="PF01757">
    <property type="entry name" value="Acyl_transf_3"/>
    <property type="match status" value="1"/>
</dbReference>
<dbReference type="AlphaFoldDB" id="A0A662ZYE6"/>
<evidence type="ECO:0000313" key="10">
    <source>
        <dbReference type="Proteomes" id="UP000408523"/>
    </source>
</evidence>
<feature type="domain" description="Acyltransferase 3" evidence="8">
    <location>
        <begin position="5"/>
        <end position="303"/>
    </location>
</feature>
<feature type="transmembrane region" description="Helical" evidence="7">
    <location>
        <begin position="172"/>
        <end position="188"/>
    </location>
</feature>
<evidence type="ECO:0000256" key="2">
    <source>
        <dbReference type="ARBA" id="ARBA00007400"/>
    </source>
</evidence>
<evidence type="ECO:0000256" key="6">
    <source>
        <dbReference type="ARBA" id="ARBA00023136"/>
    </source>
</evidence>
<proteinExistence type="inferred from homology"/>
<feature type="transmembrane region" description="Helical" evidence="7">
    <location>
        <begin position="49"/>
        <end position="67"/>
    </location>
</feature>
<dbReference type="GO" id="GO:0005886">
    <property type="term" value="C:plasma membrane"/>
    <property type="evidence" value="ECO:0007669"/>
    <property type="project" value="UniProtKB-SubCell"/>
</dbReference>
<keyword evidence="3" id="KW-1003">Cell membrane</keyword>
<feature type="transmembrane region" description="Helical" evidence="7">
    <location>
        <begin position="118"/>
        <end position="137"/>
    </location>
</feature>
<keyword evidence="9" id="KW-0808">Transferase</keyword>
<evidence type="ECO:0000256" key="5">
    <source>
        <dbReference type="ARBA" id="ARBA00022989"/>
    </source>
</evidence>
<protein>
    <submittedName>
        <fullName evidence="9">Acyltransferase family protein</fullName>
    </submittedName>
</protein>
<dbReference type="EMBL" id="RWHZ01000039">
    <property type="protein sequence ID" value="TSE47933.1"/>
    <property type="molecule type" value="Genomic_DNA"/>
</dbReference>
<comment type="subcellular location">
    <subcellularLocation>
        <location evidence="1">Cell membrane</location>
        <topology evidence="1">Multi-pass membrane protein</topology>
    </subcellularLocation>
</comment>
<feature type="transmembrane region" description="Helical" evidence="7">
    <location>
        <begin position="239"/>
        <end position="261"/>
    </location>
</feature>
<evidence type="ECO:0000259" key="8">
    <source>
        <dbReference type="Pfam" id="PF01757"/>
    </source>
</evidence>
<feature type="transmembrane region" description="Helical" evidence="7">
    <location>
        <begin position="149"/>
        <end position="166"/>
    </location>
</feature>
<feature type="transmembrane region" description="Helical" evidence="7">
    <location>
        <begin position="200"/>
        <end position="219"/>
    </location>
</feature>
<name>A0A662ZYE6_PHOVU</name>
<evidence type="ECO:0000256" key="3">
    <source>
        <dbReference type="ARBA" id="ARBA00022475"/>
    </source>
</evidence>
<dbReference type="GO" id="GO:0009246">
    <property type="term" value="P:enterobacterial common antigen biosynthetic process"/>
    <property type="evidence" value="ECO:0007669"/>
    <property type="project" value="TreeGrafter"/>
</dbReference>
<evidence type="ECO:0000313" key="9">
    <source>
        <dbReference type="EMBL" id="TSE47933.1"/>
    </source>
</evidence>
<evidence type="ECO:0000256" key="1">
    <source>
        <dbReference type="ARBA" id="ARBA00004651"/>
    </source>
</evidence>
<evidence type="ECO:0000256" key="7">
    <source>
        <dbReference type="SAM" id="Phobius"/>
    </source>
</evidence>
<dbReference type="Proteomes" id="UP000408523">
    <property type="component" value="Unassembled WGS sequence"/>
</dbReference>
<feature type="transmembrane region" description="Helical" evidence="7">
    <location>
        <begin position="88"/>
        <end position="106"/>
    </location>
</feature>
<reference evidence="9 10" key="1">
    <citation type="journal article" date="2019" name="Nat. Commun.">
        <title>Gram positive-like bacteriocins with broad spectrum anti-Bacteroidales activity encoded on mobile elements of the human gut microbiota.</title>
        <authorList>
            <person name="Bechon N."/>
            <person name="Coyne M.J.Jr."/>
            <person name="Laclare-Mceneany V."/>
            <person name="Chatzidaki-Livanis M."/>
            <person name="Ghigo J.-M."/>
            <person name="Comstock L.E."/>
        </authorList>
    </citation>
    <scope>NUCLEOTIDE SEQUENCE [LARGE SCALE GENOMIC DNA]</scope>
    <source>
        <strain evidence="9 10">CL01T12C17</strain>
    </source>
</reference>
<dbReference type="InterPro" id="IPR002656">
    <property type="entry name" value="Acyl_transf_3_dom"/>
</dbReference>
<feature type="transmembrane region" description="Helical" evidence="7">
    <location>
        <begin position="12"/>
        <end position="29"/>
    </location>
</feature>
<keyword evidence="6 7" id="KW-0472">Membrane</keyword>
<comment type="caution">
    <text evidence="9">The sequence shown here is derived from an EMBL/GenBank/DDBJ whole genome shotgun (WGS) entry which is preliminary data.</text>
</comment>
<keyword evidence="4 7" id="KW-0812">Transmembrane</keyword>
<sequence length="342" mass="39765">MERLKEIDIIRTFVIILLVLYHALAPYCGGWDMPSYAQPNEGFYWGGKLAYSGMLETFVLISGYVFAFSLQKKVISFRLLLAGKLKRLFVPCMCWGIIMTLIFFGPSKLLNLEHFWKIIGGYGHLWFLPMLFWCFLMEYGIQHCLKGRNLMLVLMIIAILPWPGIPFRFNQSLYYLLFFHLGGIFFRNREWLRTVNWSTICILSAVYMGLFIAVTLVLGMDGMRPELASDLKVKVLILFVHHTLKMVSYGLVTIIYVAVFIKLENRCNGKLYTVCRSIAMNSMGIYVMQEIVLRLIYYRMGGGIFVYQRVNSVGRLRGHFHRLLCIKCDYSRMQIHQISVLV</sequence>